<evidence type="ECO:0000256" key="3">
    <source>
        <dbReference type="SAM" id="Phobius"/>
    </source>
</evidence>
<evidence type="ECO:0000259" key="4">
    <source>
        <dbReference type="PROSITE" id="PS50234"/>
    </source>
</evidence>
<evidence type="ECO:0000313" key="5">
    <source>
        <dbReference type="EMBL" id="KRG68712.1"/>
    </source>
</evidence>
<feature type="repeat" description="TPR" evidence="1">
    <location>
        <begin position="398"/>
        <end position="431"/>
    </location>
</feature>
<dbReference type="Gene3D" id="1.25.40.10">
    <property type="entry name" value="Tetratricopeptide repeat domain"/>
    <property type="match status" value="1"/>
</dbReference>
<dbReference type="PANTHER" id="PTHR22550">
    <property type="entry name" value="SPORE GERMINATION PROTEIN"/>
    <property type="match status" value="1"/>
</dbReference>
<dbReference type="Pfam" id="PF13519">
    <property type="entry name" value="VWA_2"/>
    <property type="match status" value="1"/>
</dbReference>
<dbReference type="PANTHER" id="PTHR22550:SF14">
    <property type="entry name" value="VWFA DOMAIN-CONTAINING PROTEIN"/>
    <property type="match status" value="1"/>
</dbReference>
<feature type="transmembrane region" description="Helical" evidence="3">
    <location>
        <begin position="12"/>
        <end position="31"/>
    </location>
</feature>
<dbReference type="PATRIC" id="fig|517011.3.peg.3365"/>
<dbReference type="AlphaFoldDB" id="A0A0R0CUV4"/>
<dbReference type="InterPro" id="IPR011990">
    <property type="entry name" value="TPR-like_helical_dom_sf"/>
</dbReference>
<dbReference type="Gene3D" id="3.40.50.410">
    <property type="entry name" value="von Willebrand factor, type A domain"/>
    <property type="match status" value="1"/>
</dbReference>
<feature type="compositionally biased region" description="Polar residues" evidence="2">
    <location>
        <begin position="566"/>
        <end position="576"/>
    </location>
</feature>
<dbReference type="InterPro" id="IPR050768">
    <property type="entry name" value="UPF0353/GerABKA_families"/>
</dbReference>
<feature type="compositionally biased region" description="Pro residues" evidence="2">
    <location>
        <begin position="494"/>
        <end position="504"/>
    </location>
</feature>
<gene>
    <name evidence="5" type="ORF">ABB28_15900</name>
</gene>
<dbReference type="Pfam" id="PF00515">
    <property type="entry name" value="TPR_1"/>
    <property type="match status" value="1"/>
</dbReference>
<dbReference type="SUPFAM" id="SSF53300">
    <property type="entry name" value="vWA-like"/>
    <property type="match status" value="1"/>
</dbReference>
<feature type="region of interest" description="Disordered" evidence="2">
    <location>
        <begin position="443"/>
        <end position="608"/>
    </location>
</feature>
<dbReference type="PROSITE" id="PS50005">
    <property type="entry name" value="TPR"/>
    <property type="match status" value="1"/>
</dbReference>
<keyword evidence="6" id="KW-1185">Reference proteome</keyword>
<keyword evidence="3" id="KW-1133">Transmembrane helix</keyword>
<sequence>MNLDLLSALHWARPQLLWALCVLPLIALWAWRRGRDAGRWQHAVDPHLLPHLLQASRKGARRWPWTLLLGWTLAVLALAGPGWKQQAQPLLQPQSPLVVVLDLSTRITATDLPPSRLLQARAKLGSLLQQREGGQLALVVYADDAYTVAPLTDDVANIALYLDALSPQVMPADGQRTDRALDWATRLLQRSGMRAGQVLLLTDSADAAAIDAARQAHGQGVQVSVIGLGTTTGAAYRDTRGQIANAALDEASLRRLADAGGGRYQRLARDTADLRALDLLRADRSVGESKQGSVRQWLDQGYWLLPPLMLLALLAFRRRSAVLSVLLLIGAAGLQPTPVLAQATASAAPQSAPQSGARSGLWLRDDQRRQQQLEQGVQAYHAGDFSTAARTFEGVQTAEGWYNLGNARARQGDLDGAVQAYDHALSRRPGMPDAVANRAVVDAARKRRPPPSPKDGKSPPSQSGNSKPPPQGQGQAQPPATGQPSSTGKGSPKPGEPAQPPPAGAPSDKPAQGEAARQPPVDPQAQARADAEQRQRMQQAVQQGNEGKDGKDGKDGKQPARRSDGRTPQQREQQQAVEAWMRRVPDRPGDLLRAKFQLENERRKQEGP</sequence>
<dbReference type="SUPFAM" id="SSF48452">
    <property type="entry name" value="TPR-like"/>
    <property type="match status" value="1"/>
</dbReference>
<dbReference type="InterPro" id="IPR002035">
    <property type="entry name" value="VWF_A"/>
</dbReference>
<comment type="caution">
    <text evidence="5">The sequence shown here is derived from an EMBL/GenBank/DDBJ whole genome shotgun (WGS) entry which is preliminary data.</text>
</comment>
<dbReference type="SMART" id="SM00028">
    <property type="entry name" value="TPR"/>
    <property type="match status" value="1"/>
</dbReference>
<keyword evidence="1" id="KW-0802">TPR repeat</keyword>
<dbReference type="Proteomes" id="UP000051386">
    <property type="component" value="Unassembled WGS sequence"/>
</dbReference>
<dbReference type="InterPro" id="IPR019734">
    <property type="entry name" value="TPR_rpt"/>
</dbReference>
<dbReference type="SMART" id="SM00327">
    <property type="entry name" value="VWA"/>
    <property type="match status" value="1"/>
</dbReference>
<accession>A0A0R0CUV4</accession>
<protein>
    <submittedName>
        <fullName evidence="5">Membrane protein</fullName>
    </submittedName>
</protein>
<dbReference type="RefSeq" id="WP_057687344.1">
    <property type="nucleotide sequence ID" value="NZ_LDJK01000087.1"/>
</dbReference>
<organism evidence="5 6">
    <name type="scientific">Stenotrophomonas chelatiphaga</name>
    <dbReference type="NCBI Taxonomy" id="517011"/>
    <lineage>
        <taxon>Bacteria</taxon>
        <taxon>Pseudomonadati</taxon>
        <taxon>Pseudomonadota</taxon>
        <taxon>Gammaproteobacteria</taxon>
        <taxon>Lysobacterales</taxon>
        <taxon>Lysobacteraceae</taxon>
        <taxon>Stenotrophomonas</taxon>
    </lineage>
</organism>
<feature type="domain" description="VWFA" evidence="4">
    <location>
        <begin position="96"/>
        <end position="283"/>
    </location>
</feature>
<reference evidence="5 6" key="1">
    <citation type="submission" date="2015-05" db="EMBL/GenBank/DDBJ databases">
        <title>Genome sequencing and analysis of members of genus Stenotrophomonas.</title>
        <authorList>
            <person name="Patil P.P."/>
            <person name="Midha S."/>
            <person name="Patil P.B."/>
        </authorList>
    </citation>
    <scope>NUCLEOTIDE SEQUENCE [LARGE SCALE GENOMIC DNA]</scope>
    <source>
        <strain evidence="5 6">DSM 21508</strain>
    </source>
</reference>
<feature type="compositionally biased region" description="Low complexity" evidence="2">
    <location>
        <begin position="472"/>
        <end position="484"/>
    </location>
</feature>
<proteinExistence type="predicted"/>
<evidence type="ECO:0000256" key="1">
    <source>
        <dbReference type="PROSITE-ProRule" id="PRU00339"/>
    </source>
</evidence>
<feature type="transmembrane region" description="Helical" evidence="3">
    <location>
        <begin position="63"/>
        <end position="83"/>
    </location>
</feature>
<feature type="compositionally biased region" description="Basic and acidic residues" evidence="2">
    <location>
        <begin position="546"/>
        <end position="565"/>
    </location>
</feature>
<name>A0A0R0CUV4_9GAMM</name>
<dbReference type="EMBL" id="LDJK01000087">
    <property type="protein sequence ID" value="KRG68712.1"/>
    <property type="molecule type" value="Genomic_DNA"/>
</dbReference>
<evidence type="ECO:0000256" key="2">
    <source>
        <dbReference type="SAM" id="MobiDB-lite"/>
    </source>
</evidence>
<dbReference type="InterPro" id="IPR036465">
    <property type="entry name" value="vWFA_dom_sf"/>
</dbReference>
<keyword evidence="3" id="KW-0472">Membrane</keyword>
<dbReference type="PROSITE" id="PS50234">
    <property type="entry name" value="VWFA"/>
    <property type="match status" value="1"/>
</dbReference>
<feature type="compositionally biased region" description="Basic and acidic residues" evidence="2">
    <location>
        <begin position="580"/>
        <end position="608"/>
    </location>
</feature>
<evidence type="ECO:0000313" key="6">
    <source>
        <dbReference type="Proteomes" id="UP000051386"/>
    </source>
</evidence>
<keyword evidence="3" id="KW-0812">Transmembrane</keyword>